<sequence length="145" mass="17362">MKPIFLEIAIRMEDWLNKKISTTDYSHYTVMVCEKDEMYPLLEKGLIYDVITFENKNTTIDKYSEEFWNIIKQLEQKRTITSRYEKMIKMIKNTYPELLEEELHIVALGGINDYLIYLAVIVVLLTLALSPTYQNMLFNWLHHFI</sequence>
<evidence type="ECO:0000313" key="3">
    <source>
        <dbReference type="Proteomes" id="UP000224003"/>
    </source>
</evidence>
<dbReference type="RefSeq" id="WP_098517839.1">
    <property type="nucleotide sequence ID" value="NZ_NUVX01000094.1"/>
</dbReference>
<keyword evidence="1" id="KW-0812">Transmembrane</keyword>
<accession>A0A9X6WH46</accession>
<gene>
    <name evidence="2" type="ORF">COJ15_34560</name>
</gene>
<dbReference type="EMBL" id="NUVX01000094">
    <property type="protein sequence ID" value="PFJ27155.1"/>
    <property type="molecule type" value="Genomic_DNA"/>
</dbReference>
<proteinExistence type="predicted"/>
<dbReference type="AlphaFoldDB" id="A0A9X6WH46"/>
<organism evidence="2 3">
    <name type="scientific">Bacillus thuringiensis</name>
    <dbReference type="NCBI Taxonomy" id="1428"/>
    <lineage>
        <taxon>Bacteria</taxon>
        <taxon>Bacillati</taxon>
        <taxon>Bacillota</taxon>
        <taxon>Bacilli</taxon>
        <taxon>Bacillales</taxon>
        <taxon>Bacillaceae</taxon>
        <taxon>Bacillus</taxon>
        <taxon>Bacillus cereus group</taxon>
    </lineage>
</organism>
<evidence type="ECO:0000313" key="2">
    <source>
        <dbReference type="EMBL" id="PFJ27155.1"/>
    </source>
</evidence>
<protein>
    <submittedName>
        <fullName evidence="2">Uncharacterized protein</fullName>
    </submittedName>
</protein>
<keyword evidence="1" id="KW-0472">Membrane</keyword>
<comment type="caution">
    <text evidence="2">The sequence shown here is derived from an EMBL/GenBank/DDBJ whole genome shotgun (WGS) entry which is preliminary data.</text>
</comment>
<dbReference type="Proteomes" id="UP000224003">
    <property type="component" value="Unassembled WGS sequence"/>
</dbReference>
<feature type="transmembrane region" description="Helical" evidence="1">
    <location>
        <begin position="114"/>
        <end position="133"/>
    </location>
</feature>
<keyword evidence="1" id="KW-1133">Transmembrane helix</keyword>
<reference evidence="2 3" key="1">
    <citation type="submission" date="2017-09" db="EMBL/GenBank/DDBJ databases">
        <title>Large-scale bioinformatics analysis of Bacillus genomes uncovers conserved roles of natural products in bacterial physiology.</title>
        <authorList>
            <consortium name="Agbiome Team Llc"/>
            <person name="Bleich R.M."/>
            <person name="Grubbs K.J."/>
            <person name="Santa Maria K.C."/>
            <person name="Allen S.E."/>
            <person name="Farag S."/>
            <person name="Shank E.A."/>
            <person name="Bowers A."/>
        </authorList>
    </citation>
    <scope>NUCLEOTIDE SEQUENCE [LARGE SCALE GENOMIC DNA]</scope>
    <source>
        <strain evidence="2 3">AFS085496</strain>
    </source>
</reference>
<evidence type="ECO:0000256" key="1">
    <source>
        <dbReference type="SAM" id="Phobius"/>
    </source>
</evidence>
<name>A0A9X6WH46_BACTU</name>